<keyword evidence="1" id="KW-0812">Transmembrane</keyword>
<protein>
    <submittedName>
        <fullName evidence="2">Uncharacterized protein</fullName>
    </submittedName>
</protein>
<proteinExistence type="predicted"/>
<sequence>MSPKYIALVVLGIIIFSSIFTFANVGYPTGNPIHIKINKIPKQQIIFVNQSLNKYAVGLNSSYFIPSGNATIWVQGFLYNSSSGAKINDTQLTVAAGPYSTYCNVSSSGYYRFGILKTGKANIAFYVYGYNTVYHYFDFITSGTVWLNISLRPSEKYLVHGFTEYEGIIVPKADLYFVHGVSTAVESGSDGSYNVSLYNGTYVLAVYKPGFASNATPDMISVDGHDLAQNISLKPSGSRSIVISGYVKNQAGKLVSNATVFYDGFTAISNSNGFYTINVSAGFDILVATAPGYGYGNATFMAVANESDVNITLPVADPMLGGSMSSTNIPINQTYLNGSSAGVYYLKGRAFYNSSGRYIPLTATDIRFAVSIQGTGFYVLTKTNDLGYYNITVLYGGYYNFTAYAVGFHPYNFFVKIANKTTYHNLYFTPMPGSSYEVSLDMSNSSGRIPYNVSIYSNGILVGNFSFNGSGNVSLIGGNYTFSIYAPGYQEINVTRNVVSNTSIEETLNPVTSLGYGVSESTQLAVPVSGYPSTNSTFLYAERTINLDLRFMYHGSTVNSSEFEMFMTFDSTEYRYIGNTSNNGTDLMTLYYSGHYSMKFYFLKYKGDLIINLTGSGSATVDLSARTLYTLSFELYNYSIIFKLTNTSIPESVISLNANNFDIKPTLSDNGSRIFVNYTLPISNYTFRYDNISFVPYSYSTALRANTSISHGLVPYIIGVENESVASWHFSLYSNPGSAVSVSHSNMTVSLENAYLLGPGSYSFNAYLNTADRNPANTTIITLNSTQTTRIVVFNVTNVLKRFTSEKTWVQISGINAVEEFNITALSNSLVTGYIHNIEFIGLNISINNTVMYVNTSGVAVQVVSVNSDNLSLANLYIAQSTELQLVMHYKATNFTEYYREYLNGTIQEYMTNIEVT</sequence>
<dbReference type="OrthoDB" id="57316at2157"/>
<feature type="transmembrane region" description="Helical" evidence="1">
    <location>
        <begin position="5"/>
        <end position="27"/>
    </location>
</feature>
<dbReference type="AlphaFoldDB" id="Q9HJP4"/>
<dbReference type="InParanoid" id="Q9HJP4"/>
<dbReference type="EMBL" id="AL445065">
    <property type="protein sequence ID" value="CAC12052.1"/>
    <property type="molecule type" value="Genomic_DNA"/>
</dbReference>
<dbReference type="Gene3D" id="2.60.40.1120">
    <property type="entry name" value="Carboxypeptidase-like, regulatory domain"/>
    <property type="match status" value="2"/>
</dbReference>
<organism evidence="2 3">
    <name type="scientific">Thermoplasma acidophilum (strain ATCC 25905 / DSM 1728 / JCM 9062 / NBRC 15155 / AMRC-C165)</name>
    <dbReference type="NCBI Taxonomy" id="273075"/>
    <lineage>
        <taxon>Archaea</taxon>
        <taxon>Methanobacteriati</taxon>
        <taxon>Thermoplasmatota</taxon>
        <taxon>Thermoplasmata</taxon>
        <taxon>Thermoplasmatales</taxon>
        <taxon>Thermoplasmataceae</taxon>
        <taxon>Thermoplasma</taxon>
    </lineage>
</organism>
<keyword evidence="1" id="KW-0472">Membrane</keyword>
<name>Q9HJP4_THEAC</name>
<keyword evidence="1" id="KW-1133">Transmembrane helix</keyword>
<evidence type="ECO:0000313" key="2">
    <source>
        <dbReference type="EMBL" id="CAC12052.1"/>
    </source>
</evidence>
<evidence type="ECO:0000256" key="1">
    <source>
        <dbReference type="SAM" id="Phobius"/>
    </source>
</evidence>
<gene>
    <name evidence="2" type="ordered locus">Ta0923</name>
</gene>
<dbReference type="RefSeq" id="WP_010901332.1">
    <property type="nucleotide sequence ID" value="NC_002578.1"/>
</dbReference>
<keyword evidence="3" id="KW-1185">Reference proteome</keyword>
<accession>Q9HJP4</accession>
<reference evidence="2 3" key="1">
    <citation type="journal article" date="2000" name="Nature">
        <title>The genome sequence of the thermoacidophilic scavenger Thermoplasma acidophilum.</title>
        <authorList>
            <person name="Ruepp A."/>
            <person name="Graml W."/>
            <person name="Santos-Martinez M.L."/>
            <person name="Koretke K.K."/>
            <person name="Volker C."/>
            <person name="Mewes H.W."/>
            <person name="Frishman D."/>
            <person name="Stocker S."/>
            <person name="Lupas A.N."/>
            <person name="Baumeister W."/>
        </authorList>
    </citation>
    <scope>NUCLEOTIDE SEQUENCE [LARGE SCALE GENOMIC DNA]</scope>
    <source>
        <strain evidence="3">ATCC 25905 / DSM 1728 / JCM 9062 / NBRC 15155 / AMRC-C165</strain>
    </source>
</reference>
<dbReference type="eggNOG" id="arCOG07398">
    <property type="taxonomic scope" value="Archaea"/>
</dbReference>
<dbReference type="PaxDb" id="273075-Ta0923"/>
<dbReference type="KEGG" id="tac:Ta0923"/>
<dbReference type="STRING" id="273075.gene:9572139"/>
<dbReference type="SUPFAM" id="SSF49464">
    <property type="entry name" value="Carboxypeptidase regulatory domain-like"/>
    <property type="match status" value="3"/>
</dbReference>
<dbReference type="Proteomes" id="UP000001024">
    <property type="component" value="Chromosome"/>
</dbReference>
<evidence type="ECO:0000313" key="3">
    <source>
        <dbReference type="Proteomes" id="UP000001024"/>
    </source>
</evidence>
<dbReference type="EnsemblBacteria" id="CAC12052">
    <property type="protein sequence ID" value="CAC12052"/>
    <property type="gene ID" value="CAC12052"/>
</dbReference>
<dbReference type="InterPro" id="IPR008969">
    <property type="entry name" value="CarboxyPept-like_regulatory"/>
</dbReference>
<dbReference type="HOGENOM" id="CLU_318491_0_0_2"/>